<reference evidence="4" key="2">
    <citation type="submission" date="2020-09" db="EMBL/GenBank/DDBJ databases">
        <authorList>
            <person name="Sun Q."/>
            <person name="Kim S."/>
        </authorList>
    </citation>
    <scope>NUCLEOTIDE SEQUENCE</scope>
    <source>
        <strain evidence="4">KCTC 12870</strain>
    </source>
</reference>
<gene>
    <name evidence="4" type="ORF">GCM10007047_03630</name>
</gene>
<evidence type="ECO:0000259" key="3">
    <source>
        <dbReference type="Pfam" id="PF04773"/>
    </source>
</evidence>
<keyword evidence="2" id="KW-0732">Signal</keyword>
<feature type="signal peptide" evidence="2">
    <location>
        <begin position="1"/>
        <end position="24"/>
    </location>
</feature>
<evidence type="ECO:0000313" key="5">
    <source>
        <dbReference type="Proteomes" id="UP000642829"/>
    </source>
</evidence>
<keyword evidence="5" id="KW-1185">Reference proteome</keyword>
<accession>A0A8J3DF85</accession>
<evidence type="ECO:0000256" key="2">
    <source>
        <dbReference type="SAM" id="SignalP"/>
    </source>
</evidence>
<dbReference type="Pfam" id="PF04773">
    <property type="entry name" value="FecR"/>
    <property type="match status" value="1"/>
</dbReference>
<dbReference type="AlphaFoldDB" id="A0A8J3DF85"/>
<feature type="compositionally biased region" description="Polar residues" evidence="1">
    <location>
        <begin position="274"/>
        <end position="292"/>
    </location>
</feature>
<proteinExistence type="predicted"/>
<organism evidence="4 5">
    <name type="scientific">Cerasicoccus arenae</name>
    <dbReference type="NCBI Taxonomy" id="424488"/>
    <lineage>
        <taxon>Bacteria</taxon>
        <taxon>Pseudomonadati</taxon>
        <taxon>Verrucomicrobiota</taxon>
        <taxon>Opitutia</taxon>
        <taxon>Puniceicoccales</taxon>
        <taxon>Cerasicoccaceae</taxon>
        <taxon>Cerasicoccus</taxon>
    </lineage>
</organism>
<dbReference type="Proteomes" id="UP000642829">
    <property type="component" value="Unassembled WGS sequence"/>
</dbReference>
<name>A0A8J3DF85_9BACT</name>
<dbReference type="EMBL" id="BMXG01000002">
    <property type="protein sequence ID" value="GHB91960.1"/>
    <property type="molecule type" value="Genomic_DNA"/>
</dbReference>
<dbReference type="RefSeq" id="WP_189511274.1">
    <property type="nucleotide sequence ID" value="NZ_BMXG01000002.1"/>
</dbReference>
<dbReference type="PANTHER" id="PTHR38731:SF1">
    <property type="entry name" value="FECR PROTEIN DOMAIN-CONTAINING PROTEIN"/>
    <property type="match status" value="1"/>
</dbReference>
<reference evidence="4" key="1">
    <citation type="journal article" date="2014" name="Int. J. Syst. Evol. Microbiol.">
        <title>Complete genome sequence of Corynebacterium casei LMG S-19264T (=DSM 44701T), isolated from a smear-ripened cheese.</title>
        <authorList>
            <consortium name="US DOE Joint Genome Institute (JGI-PGF)"/>
            <person name="Walter F."/>
            <person name="Albersmeier A."/>
            <person name="Kalinowski J."/>
            <person name="Ruckert C."/>
        </authorList>
    </citation>
    <scope>NUCLEOTIDE SEQUENCE</scope>
    <source>
        <strain evidence="4">KCTC 12870</strain>
    </source>
</reference>
<sequence length="292" mass="31354">MKTITHFLLWLALASALSAGTVEKAIVQVYLVKGDVTLIELATGETQPLQRGDLIGEGYAIETQVNSSALLLFSNGSSINVTPETYLNIAEFSQQPYEMSVRNYALLGQDPSPSNTTLELHYGKVVGNVRKLTPQSKYVINSPTGSAGIRGTTFVYATITKSEAVQASQGNLQSTVTSLSVGEGVVELVVDGVTYTVPAGESKVIEISFEDGTVGELRIRVAEELPETDLLEADAILLRKLDDELLEAQNNQFLISPGGDQGDLVLTPLRTQDDPTNLDNVGQSTNFTNSPF</sequence>
<evidence type="ECO:0000256" key="1">
    <source>
        <dbReference type="SAM" id="MobiDB-lite"/>
    </source>
</evidence>
<feature type="chain" id="PRO_5035281229" description="FecR protein domain-containing protein" evidence="2">
    <location>
        <begin position="25"/>
        <end position="292"/>
    </location>
</feature>
<dbReference type="PANTHER" id="PTHR38731">
    <property type="entry name" value="LIPL45-RELATED LIPOPROTEIN-RELATED"/>
    <property type="match status" value="1"/>
</dbReference>
<evidence type="ECO:0000313" key="4">
    <source>
        <dbReference type="EMBL" id="GHB91960.1"/>
    </source>
</evidence>
<dbReference type="InterPro" id="IPR006860">
    <property type="entry name" value="FecR"/>
</dbReference>
<protein>
    <recommendedName>
        <fullName evidence="3">FecR protein domain-containing protein</fullName>
    </recommendedName>
</protein>
<feature type="region of interest" description="Disordered" evidence="1">
    <location>
        <begin position="270"/>
        <end position="292"/>
    </location>
</feature>
<comment type="caution">
    <text evidence="4">The sequence shown here is derived from an EMBL/GenBank/DDBJ whole genome shotgun (WGS) entry which is preliminary data.</text>
</comment>
<feature type="domain" description="FecR protein" evidence="3">
    <location>
        <begin position="61"/>
        <end position="162"/>
    </location>
</feature>